<sequence length="152" mass="16993">MRLTLFQPEIPQNTGTLIRLGACLNVPIDLIEPCGFVLTDKGLKRAGMDYIDLAVLNRYISWKDFMDNRPLGRLIFLTPESPTPYHLFSFNHNDTLLLGSESTGIPQELYSNMDATVSIPMVPERRSLNVAIAAAMVLGEALKQTNLFPRTL</sequence>
<evidence type="ECO:0000256" key="2">
    <source>
        <dbReference type="ARBA" id="ARBA00022603"/>
    </source>
</evidence>
<dbReference type="STRING" id="1414854.GQ61_04435"/>
<evidence type="ECO:0000256" key="7">
    <source>
        <dbReference type="PIRSR" id="PIRSR029256-1"/>
    </source>
</evidence>
<organism evidence="9 10">
    <name type="scientific">Candidatus Nucleicultrix amoebiphila FS5</name>
    <dbReference type="NCBI Taxonomy" id="1414854"/>
    <lineage>
        <taxon>Bacteria</taxon>
        <taxon>Pseudomonadati</taxon>
        <taxon>Pseudomonadota</taxon>
        <taxon>Alphaproteobacteria</taxon>
        <taxon>Holosporales</taxon>
        <taxon>Candidatus Nucleicultricaceae</taxon>
        <taxon>Candidatus Nucleicultrix</taxon>
    </lineage>
</organism>
<dbReference type="PIRSF" id="PIRSF029256">
    <property type="entry name" value="SpoU_TrmH_prd"/>
    <property type="match status" value="1"/>
</dbReference>
<comment type="catalytic activity">
    <reaction evidence="6">
        <text>cytidine(34) in tRNA + S-adenosyl-L-methionine = 2'-O-methylcytidine(34) in tRNA + S-adenosyl-L-homocysteine + H(+)</text>
        <dbReference type="Rhea" id="RHEA:43084"/>
        <dbReference type="Rhea" id="RHEA-COMP:10331"/>
        <dbReference type="Rhea" id="RHEA-COMP:10332"/>
        <dbReference type="ChEBI" id="CHEBI:15378"/>
        <dbReference type="ChEBI" id="CHEBI:57856"/>
        <dbReference type="ChEBI" id="CHEBI:59789"/>
        <dbReference type="ChEBI" id="CHEBI:74495"/>
        <dbReference type="ChEBI" id="CHEBI:82748"/>
        <dbReference type="EC" id="2.1.1.207"/>
    </reaction>
</comment>
<dbReference type="GO" id="GO:0005737">
    <property type="term" value="C:cytoplasm"/>
    <property type="evidence" value="ECO:0007669"/>
    <property type="project" value="UniProtKB-SubCell"/>
</dbReference>
<dbReference type="GO" id="GO:0141098">
    <property type="term" value="F:tRNA (cytidine(34)-2'-O)-methyltransferase activity"/>
    <property type="evidence" value="ECO:0007669"/>
    <property type="project" value="RHEA"/>
</dbReference>
<evidence type="ECO:0000256" key="4">
    <source>
        <dbReference type="ARBA" id="ARBA00022691"/>
    </source>
</evidence>
<dbReference type="InterPro" id="IPR029028">
    <property type="entry name" value="Alpha/beta_knot_MTases"/>
</dbReference>
<evidence type="ECO:0000313" key="10">
    <source>
        <dbReference type="Proteomes" id="UP000237351"/>
    </source>
</evidence>
<evidence type="ECO:0000256" key="5">
    <source>
        <dbReference type="ARBA" id="ARBA00022694"/>
    </source>
</evidence>
<dbReference type="PANTHER" id="PTHR42971">
    <property type="entry name" value="TRNA (CYTIDINE(34)-2'-O)-METHYLTRANSFERASE"/>
    <property type="match status" value="1"/>
</dbReference>
<dbReference type="GO" id="GO:0002130">
    <property type="term" value="P:wobble position ribose methylation"/>
    <property type="evidence" value="ECO:0007669"/>
    <property type="project" value="TreeGrafter"/>
</dbReference>
<dbReference type="RefSeq" id="WP_085784137.1">
    <property type="nucleotide sequence ID" value="NZ_CP008743.1"/>
</dbReference>
<dbReference type="EMBL" id="CP008743">
    <property type="protein sequence ID" value="ARN84677.1"/>
    <property type="molecule type" value="Genomic_DNA"/>
</dbReference>
<dbReference type="HAMAP" id="MF_01885">
    <property type="entry name" value="tRNA_methyltr_TrmL"/>
    <property type="match status" value="1"/>
</dbReference>
<dbReference type="InterPro" id="IPR029026">
    <property type="entry name" value="tRNA_m1G_MTases_N"/>
</dbReference>
<dbReference type="Gene3D" id="3.40.1280.10">
    <property type="match status" value="1"/>
</dbReference>
<comment type="subunit">
    <text evidence="6">Homodimer.</text>
</comment>
<feature type="binding site" evidence="6 7">
    <location>
        <position position="127"/>
    </location>
    <ligand>
        <name>S-adenosyl-L-methionine</name>
        <dbReference type="ChEBI" id="CHEBI:59789"/>
    </ligand>
</feature>
<comment type="function">
    <text evidence="6">Methylates the ribose at the nucleotide 34 wobble position in the two leucyl isoacceptors tRNA(Leu)(CmAA) and tRNA(Leu)(cmnm5UmAA). Catalyzes the methyl transfer from S-adenosyl-L-methionine to the 2'-OH of the wobble nucleotide.</text>
</comment>
<dbReference type="SUPFAM" id="SSF75217">
    <property type="entry name" value="alpha/beta knot"/>
    <property type="match status" value="1"/>
</dbReference>
<dbReference type="GO" id="GO:0003723">
    <property type="term" value="F:RNA binding"/>
    <property type="evidence" value="ECO:0007669"/>
    <property type="project" value="InterPro"/>
</dbReference>
<evidence type="ECO:0000256" key="3">
    <source>
        <dbReference type="ARBA" id="ARBA00022679"/>
    </source>
</evidence>
<feature type="binding site" evidence="6 7">
    <location>
        <position position="119"/>
    </location>
    <ligand>
        <name>S-adenosyl-L-methionine</name>
        <dbReference type="ChEBI" id="CHEBI:59789"/>
    </ligand>
</feature>
<name>A0A1W6N459_9PROT</name>
<keyword evidence="4 6" id="KW-0949">S-adenosyl-L-methionine</keyword>
<keyword evidence="2 6" id="KW-0489">Methyltransferase</keyword>
<reference evidence="9 10" key="1">
    <citation type="submission" date="2014-06" db="EMBL/GenBank/DDBJ databases">
        <title>The genome of the endonuclear symbiont Nucleicultrix amoebiphila.</title>
        <authorList>
            <person name="Schulz F."/>
            <person name="Horn M."/>
        </authorList>
    </citation>
    <scope>NUCLEOTIDE SEQUENCE [LARGE SCALE GENOMIC DNA]</scope>
    <source>
        <strain evidence="9 10">FS5</strain>
    </source>
</reference>
<keyword evidence="3 6" id="KW-0808">Transferase</keyword>
<keyword evidence="1 6" id="KW-0963">Cytoplasm</keyword>
<accession>A0A1W6N459</accession>
<dbReference type="CDD" id="cd18094">
    <property type="entry name" value="SpoU-like_TrmL"/>
    <property type="match status" value="1"/>
</dbReference>
<feature type="binding site" evidence="6 7">
    <location>
        <position position="77"/>
    </location>
    <ligand>
        <name>S-adenosyl-L-methionine</name>
        <dbReference type="ChEBI" id="CHEBI:59789"/>
    </ligand>
</feature>
<feature type="binding site" evidence="6 7">
    <location>
        <position position="99"/>
    </location>
    <ligand>
        <name>S-adenosyl-L-methionine</name>
        <dbReference type="ChEBI" id="CHEBI:59789"/>
    </ligand>
</feature>
<proteinExistence type="inferred from homology"/>
<dbReference type="AlphaFoldDB" id="A0A1W6N459"/>
<feature type="domain" description="tRNA/rRNA methyltransferase SpoU type" evidence="8">
    <location>
        <begin position="2"/>
        <end position="138"/>
    </location>
</feature>
<dbReference type="InterPro" id="IPR001537">
    <property type="entry name" value="SpoU_MeTrfase"/>
</dbReference>
<comment type="subcellular location">
    <subcellularLocation>
        <location evidence="6">Cytoplasm</location>
    </subcellularLocation>
</comment>
<evidence type="ECO:0000313" key="9">
    <source>
        <dbReference type="EMBL" id="ARN84677.1"/>
    </source>
</evidence>
<keyword evidence="5 6" id="KW-0819">tRNA processing</keyword>
<evidence type="ECO:0000256" key="1">
    <source>
        <dbReference type="ARBA" id="ARBA00022490"/>
    </source>
</evidence>
<keyword evidence="10" id="KW-1185">Reference proteome</keyword>
<comment type="similarity">
    <text evidence="6">Belongs to the class IV-like SAM-binding methyltransferase superfamily. RNA methyltransferase TrmH family. TrmL subfamily.</text>
</comment>
<dbReference type="PANTHER" id="PTHR42971:SF1">
    <property type="entry name" value="TRNA (CYTIDINE(34)-2'-O)-METHYLTRANSFERASE"/>
    <property type="match status" value="1"/>
</dbReference>
<protein>
    <recommendedName>
        <fullName evidence="6">tRNA (cytidine(34)-2'-O)-methyltransferase</fullName>
        <ecNumber evidence="6">2.1.1.207</ecNumber>
    </recommendedName>
    <alternativeName>
        <fullName evidence="6">tRNA (cytidine/uridine-2'-O-)-methyltransferase TrmL</fullName>
    </alternativeName>
</protein>
<dbReference type="Proteomes" id="UP000237351">
    <property type="component" value="Chromosome"/>
</dbReference>
<comment type="catalytic activity">
    <reaction evidence="6">
        <text>5-carboxymethylaminomethyluridine(34) in tRNA(Leu) + S-adenosyl-L-methionine = 5-carboxymethylaminomethyl-2'-O-methyluridine(34) in tRNA(Leu) + S-adenosyl-L-homocysteine + H(+)</text>
        <dbReference type="Rhea" id="RHEA:43088"/>
        <dbReference type="Rhea" id="RHEA-COMP:10333"/>
        <dbReference type="Rhea" id="RHEA-COMP:10334"/>
        <dbReference type="ChEBI" id="CHEBI:15378"/>
        <dbReference type="ChEBI" id="CHEBI:57856"/>
        <dbReference type="ChEBI" id="CHEBI:59789"/>
        <dbReference type="ChEBI" id="CHEBI:74508"/>
        <dbReference type="ChEBI" id="CHEBI:74511"/>
        <dbReference type="EC" id="2.1.1.207"/>
    </reaction>
</comment>
<dbReference type="OrthoDB" id="9789043at2"/>
<dbReference type="InterPro" id="IPR016914">
    <property type="entry name" value="TrmL"/>
</dbReference>
<dbReference type="KEGG" id="naf:GQ61_04435"/>
<dbReference type="GO" id="GO:0141102">
    <property type="term" value="F:tRNA (5-carboxymethylaminomethyluridine(34)-2'-O)-methyltransferase activity"/>
    <property type="evidence" value="ECO:0007669"/>
    <property type="project" value="RHEA"/>
</dbReference>
<dbReference type="EC" id="2.1.1.207" evidence="6"/>
<evidence type="ECO:0000256" key="6">
    <source>
        <dbReference type="HAMAP-Rule" id="MF_01885"/>
    </source>
</evidence>
<gene>
    <name evidence="6" type="primary">trmL</name>
    <name evidence="9" type="ORF">GQ61_04435</name>
</gene>
<evidence type="ECO:0000259" key="8">
    <source>
        <dbReference type="Pfam" id="PF00588"/>
    </source>
</evidence>
<dbReference type="Pfam" id="PF00588">
    <property type="entry name" value="SpoU_methylase"/>
    <property type="match status" value="1"/>
</dbReference>